<protein>
    <submittedName>
        <fullName evidence="2">Uncharacterized protein</fullName>
    </submittedName>
</protein>
<accession>X1BMP6</accession>
<dbReference type="AlphaFoldDB" id="X1BMP6"/>
<comment type="caution">
    <text evidence="2">The sequence shown here is derived from an EMBL/GenBank/DDBJ whole genome shotgun (WGS) entry which is preliminary data.</text>
</comment>
<gene>
    <name evidence="2" type="ORF">S01H4_26494</name>
</gene>
<name>X1BMP6_9ZZZZ</name>
<evidence type="ECO:0000256" key="1">
    <source>
        <dbReference type="SAM" id="Phobius"/>
    </source>
</evidence>
<dbReference type="EMBL" id="BART01012786">
    <property type="protein sequence ID" value="GAG85348.1"/>
    <property type="molecule type" value="Genomic_DNA"/>
</dbReference>
<keyword evidence="1" id="KW-1133">Transmembrane helix</keyword>
<reference evidence="2" key="1">
    <citation type="journal article" date="2014" name="Front. Microbiol.">
        <title>High frequency of phylogenetically diverse reductive dehalogenase-homologous genes in deep subseafloor sedimentary metagenomes.</title>
        <authorList>
            <person name="Kawai M."/>
            <person name="Futagami T."/>
            <person name="Toyoda A."/>
            <person name="Takaki Y."/>
            <person name="Nishi S."/>
            <person name="Hori S."/>
            <person name="Arai W."/>
            <person name="Tsubouchi T."/>
            <person name="Morono Y."/>
            <person name="Uchiyama I."/>
            <person name="Ito T."/>
            <person name="Fujiyama A."/>
            <person name="Inagaki F."/>
            <person name="Takami H."/>
        </authorList>
    </citation>
    <scope>NUCLEOTIDE SEQUENCE</scope>
    <source>
        <strain evidence="2">Expedition CK06-06</strain>
    </source>
</reference>
<keyword evidence="1" id="KW-0812">Transmembrane</keyword>
<keyword evidence="1" id="KW-0472">Membrane</keyword>
<evidence type="ECO:0000313" key="2">
    <source>
        <dbReference type="EMBL" id="GAG85348.1"/>
    </source>
</evidence>
<feature type="non-terminal residue" evidence="2">
    <location>
        <position position="1"/>
    </location>
</feature>
<organism evidence="2">
    <name type="scientific">marine sediment metagenome</name>
    <dbReference type="NCBI Taxonomy" id="412755"/>
    <lineage>
        <taxon>unclassified sequences</taxon>
        <taxon>metagenomes</taxon>
        <taxon>ecological metagenomes</taxon>
    </lineage>
</organism>
<proteinExistence type="predicted"/>
<sequence>VADAIVNSIASRMEGRKKELAVRIGSIVSSAMMGFYFAGPKGAAIMGAVPAVMWLYDYISKLKDVNQIIAEQIKKQKEVLYVIREQIEVIDDLRMQWDGVKKSGDAAAISIEKMNEMAHALARLKPEAFVGWKGGKALFELPSGKTLALEAENLNQIMKELIGTTTDTTVAEAQLNLIFELQAKRLKNLQLELLKLQKGTIELGAARKKITEPTPTMWTDVGSWISKQLGFLAKAPPLISGLSPIYPLVKLLRKTFPILLDE</sequence>
<feature type="transmembrane region" description="Helical" evidence="1">
    <location>
        <begin position="20"/>
        <end position="37"/>
    </location>
</feature>